<dbReference type="InterPro" id="IPR011576">
    <property type="entry name" value="Pyridox_Oxase_N"/>
</dbReference>
<dbReference type="Gene3D" id="2.30.110.10">
    <property type="entry name" value="Electron Transport, Fmn-binding Protein, Chain A"/>
    <property type="match status" value="1"/>
</dbReference>
<dbReference type="OrthoDB" id="162914at2"/>
<organism evidence="3 4">
    <name type="scientific">Amycolatopsis echigonensis</name>
    <dbReference type="NCBI Taxonomy" id="2576905"/>
    <lineage>
        <taxon>Bacteria</taxon>
        <taxon>Bacillati</taxon>
        <taxon>Actinomycetota</taxon>
        <taxon>Actinomycetes</taxon>
        <taxon>Pseudonocardiales</taxon>
        <taxon>Pseudonocardiaceae</taxon>
        <taxon>Amycolatopsis</taxon>
    </lineage>
</organism>
<evidence type="ECO:0000256" key="1">
    <source>
        <dbReference type="ARBA" id="ARBA00023002"/>
    </source>
</evidence>
<evidence type="ECO:0000259" key="2">
    <source>
        <dbReference type="Pfam" id="PF01243"/>
    </source>
</evidence>
<gene>
    <name evidence="3" type="ORF">ATK30_1481</name>
</gene>
<dbReference type="GO" id="GO:0005829">
    <property type="term" value="C:cytosol"/>
    <property type="evidence" value="ECO:0007669"/>
    <property type="project" value="TreeGrafter"/>
</dbReference>
<dbReference type="InterPro" id="IPR012349">
    <property type="entry name" value="Split_barrel_FMN-bd"/>
</dbReference>
<dbReference type="GO" id="GO:0016627">
    <property type="term" value="F:oxidoreductase activity, acting on the CH-CH group of donors"/>
    <property type="evidence" value="ECO:0007669"/>
    <property type="project" value="TreeGrafter"/>
</dbReference>
<proteinExistence type="predicted"/>
<dbReference type="PANTHER" id="PTHR35176:SF6">
    <property type="entry name" value="HEME OXYGENASE HI_0854-RELATED"/>
    <property type="match status" value="1"/>
</dbReference>
<dbReference type="Pfam" id="PF01243">
    <property type="entry name" value="PNPOx_N"/>
    <property type="match status" value="1"/>
</dbReference>
<keyword evidence="4" id="KW-1185">Reference proteome</keyword>
<protein>
    <submittedName>
        <fullName evidence="3">General stress protein 26</fullName>
    </submittedName>
</protein>
<reference evidence="3 4" key="1">
    <citation type="submission" date="2017-12" db="EMBL/GenBank/DDBJ databases">
        <title>Sequencing the genomes of 1000 Actinobacteria strains.</title>
        <authorList>
            <person name="Klenk H.-P."/>
        </authorList>
    </citation>
    <scope>NUCLEOTIDE SEQUENCE [LARGE SCALE GENOMIC DNA]</scope>
    <source>
        <strain evidence="3 4">DSM 45165</strain>
    </source>
</reference>
<evidence type="ECO:0000313" key="3">
    <source>
        <dbReference type="EMBL" id="PKV90731.1"/>
    </source>
</evidence>
<dbReference type="EMBL" id="PJMY01000003">
    <property type="protein sequence ID" value="PKV90731.1"/>
    <property type="molecule type" value="Genomic_DNA"/>
</dbReference>
<accession>A0A2N3WA27</accession>
<dbReference type="PANTHER" id="PTHR35176">
    <property type="entry name" value="HEME OXYGENASE HI_0854-RELATED"/>
    <property type="match status" value="1"/>
</dbReference>
<comment type="caution">
    <text evidence="3">The sequence shown here is derived from an EMBL/GenBank/DDBJ whole genome shotgun (WGS) entry which is preliminary data.</text>
</comment>
<dbReference type="AlphaFoldDB" id="A0A2N3WA27"/>
<dbReference type="GO" id="GO:0070967">
    <property type="term" value="F:coenzyme F420 binding"/>
    <property type="evidence" value="ECO:0007669"/>
    <property type="project" value="TreeGrafter"/>
</dbReference>
<dbReference type="InterPro" id="IPR052019">
    <property type="entry name" value="F420H2_bilvrd_red/Heme_oxyg"/>
</dbReference>
<dbReference type="SUPFAM" id="SSF50475">
    <property type="entry name" value="FMN-binding split barrel"/>
    <property type="match status" value="1"/>
</dbReference>
<sequence>MEILSLAGFTSFVRANPLGVVATAAPNGHPEAALVSFAVTPDGSLLFNAQLTTRKVANLRANPRTAVVIGCTGAISVQAEGAAVIESGAARREAGQVYLERFPGSRALDEDFALIRLVPDWLRSYDASVEPARVSEGVPTWT</sequence>
<keyword evidence="1" id="KW-0560">Oxidoreductase</keyword>
<dbReference type="RefSeq" id="WP_101434900.1">
    <property type="nucleotide sequence ID" value="NZ_PJMY01000003.1"/>
</dbReference>
<dbReference type="Proteomes" id="UP000233750">
    <property type="component" value="Unassembled WGS sequence"/>
</dbReference>
<name>A0A2N3WA27_9PSEU</name>
<evidence type="ECO:0000313" key="4">
    <source>
        <dbReference type="Proteomes" id="UP000233750"/>
    </source>
</evidence>
<feature type="domain" description="Pyridoxamine 5'-phosphate oxidase N-terminal" evidence="2">
    <location>
        <begin position="11"/>
        <end position="123"/>
    </location>
</feature>